<dbReference type="Gene3D" id="3.30.200.20">
    <property type="entry name" value="Phosphorylase Kinase, domain 1"/>
    <property type="match status" value="1"/>
</dbReference>
<dbReference type="PROSITE" id="PS50011">
    <property type="entry name" value="PROTEIN_KINASE_DOM"/>
    <property type="match status" value="1"/>
</dbReference>
<dbReference type="SUPFAM" id="SSF56112">
    <property type="entry name" value="Protein kinase-like (PK-like)"/>
    <property type="match status" value="1"/>
</dbReference>
<dbReference type="SUPFAM" id="SSF48371">
    <property type="entry name" value="ARM repeat"/>
    <property type="match status" value="1"/>
</dbReference>
<dbReference type="AlphaFoldDB" id="G7DYU3"/>
<dbReference type="InterPro" id="IPR016024">
    <property type="entry name" value="ARM-type_fold"/>
</dbReference>
<feature type="compositionally biased region" description="Polar residues" evidence="1">
    <location>
        <begin position="663"/>
        <end position="673"/>
    </location>
</feature>
<evidence type="ECO:0000313" key="3">
    <source>
        <dbReference type="EMBL" id="GAA95753.1"/>
    </source>
</evidence>
<dbReference type="InterPro" id="IPR011009">
    <property type="entry name" value="Kinase-like_dom_sf"/>
</dbReference>
<feature type="region of interest" description="Disordered" evidence="1">
    <location>
        <begin position="651"/>
        <end position="673"/>
    </location>
</feature>
<dbReference type="InterPro" id="IPR000719">
    <property type="entry name" value="Prot_kinase_dom"/>
</dbReference>
<dbReference type="InterPro" id="IPR011989">
    <property type="entry name" value="ARM-like"/>
</dbReference>
<sequence length="840" mass="92160">MAAYLSAAVSASQLFARSNLSTNYVSQSGSAADRAEYIGLWRVSRARHSRTGAEVSIWEYDKSSGAVRSSHASSAYKGKARALELIGDTMRKDASSITRLRHPCVLEMVEQVEETNKLITFATEPITSSLRTALERQSPSKAGTHPVSADGLDEVDVQKGLASVGKGLQFLHEQARLVHGNLTPDAIVINVKGDWKLCGFGLSVSIASDNAAQYALPAYDDRLPSVLQRNLDYLAPELALDAQMGPKSDMYALGCILFATCTAGAPPVRNLNSVTRLRQNANEVHRLRSTWSGLDAAIQDVLGQLLTRSPTSRLTAAAFQTSGYFNSLLVSTLRFLDRDSFNAKAKEEQISFMRGLLTILPRFSDKTIRQRILPSLLEETRKTSLIPVLLPNIFYIANRMTAEEFQSDCLPLLMPLFTARDASQTSLLAFLDHLEMLQSKCTPEVFRSDIMPILYGCLQSEDVTVLQQALRIVPKLSESLEYTEVKQVLFPRITTVFSKTTLLAVKVATLICFHAMVTTLDKWTLTERLVPLLAKIKTKEPAVIVATLAVYEKMGDKCEINSVATLILPQLWAMSVNPQLSTDQFRNFLRVITRLGERVEKEHLQVLLESRPNEQSSLHQNGTDNAIFASSSGELDFETLVRGMASTSLSNGKSVAADPWDTPTDSPNLSSPATGVPNYFAPTPMVPQMSQERIAPTRQTASRTARTTATRPLATRLPASSFDTSSFDTVQPDVNKDSFSNLAYVPPKIAAQSPWATVHSPRESMSFPIAAPAPAPAPQNGLLKPMQPKKSLWRATRARGQISILLQQTTSGHPDTIHVMAALAWLRARACVCQIGLETL</sequence>
<comment type="caution">
    <text evidence="3">The sequence shown here is derived from an EMBL/GenBank/DDBJ whole genome shotgun (WGS) entry which is preliminary data.</text>
</comment>
<dbReference type="Gene3D" id="1.10.510.10">
    <property type="entry name" value="Transferase(Phosphotransferase) domain 1"/>
    <property type="match status" value="1"/>
</dbReference>
<accession>G7DYU3</accession>
<reference evidence="3 4" key="2">
    <citation type="journal article" date="2012" name="Open Biol.">
        <title>Characteristics of nucleosomes and linker DNA regions on the genome of the basidiomycete Mixia osmundae revealed by mono- and dinucleosome mapping.</title>
        <authorList>
            <person name="Nishida H."/>
            <person name="Kondo S."/>
            <person name="Matsumoto T."/>
            <person name="Suzuki Y."/>
            <person name="Yoshikawa H."/>
            <person name="Taylor T.D."/>
            <person name="Sugiyama J."/>
        </authorList>
    </citation>
    <scope>NUCLEOTIDE SEQUENCE [LARGE SCALE GENOMIC DNA]</scope>
    <source>
        <strain evidence="4">CBS 9802 / IAM 14324 / JCM 22182 / KY 12970</strain>
    </source>
</reference>
<proteinExistence type="predicted"/>
<protein>
    <recommendedName>
        <fullName evidence="2">Protein kinase domain-containing protein</fullName>
    </recommendedName>
</protein>
<evidence type="ECO:0000256" key="1">
    <source>
        <dbReference type="SAM" id="MobiDB-lite"/>
    </source>
</evidence>
<evidence type="ECO:0000313" key="4">
    <source>
        <dbReference type="Proteomes" id="UP000009131"/>
    </source>
</evidence>
<dbReference type="InterPro" id="IPR051177">
    <property type="entry name" value="CIK-Related_Protein"/>
</dbReference>
<dbReference type="OrthoDB" id="79687at2759"/>
<dbReference type="GO" id="GO:0005524">
    <property type="term" value="F:ATP binding"/>
    <property type="evidence" value="ECO:0007669"/>
    <property type="project" value="InterPro"/>
</dbReference>
<dbReference type="PANTHER" id="PTHR12984:SF6">
    <property type="entry name" value="SCY1-LIKE PROTEIN 2"/>
    <property type="match status" value="1"/>
</dbReference>
<dbReference type="Pfam" id="PF00069">
    <property type="entry name" value="Pkinase"/>
    <property type="match status" value="1"/>
</dbReference>
<evidence type="ECO:0000259" key="2">
    <source>
        <dbReference type="PROSITE" id="PS50011"/>
    </source>
</evidence>
<name>G7DYU3_MIXOS</name>
<dbReference type="InParanoid" id="G7DYU3"/>
<dbReference type="FunCoup" id="G7DYU3">
    <property type="interactions" value="505"/>
</dbReference>
<organism evidence="3 4">
    <name type="scientific">Mixia osmundae (strain CBS 9802 / IAM 14324 / JCM 22182 / KY 12970)</name>
    <dbReference type="NCBI Taxonomy" id="764103"/>
    <lineage>
        <taxon>Eukaryota</taxon>
        <taxon>Fungi</taxon>
        <taxon>Dikarya</taxon>
        <taxon>Basidiomycota</taxon>
        <taxon>Pucciniomycotina</taxon>
        <taxon>Mixiomycetes</taxon>
        <taxon>Mixiales</taxon>
        <taxon>Mixiaceae</taxon>
        <taxon>Mixia</taxon>
    </lineage>
</organism>
<feature type="domain" description="Protein kinase" evidence="2">
    <location>
        <begin position="32"/>
        <end position="325"/>
    </location>
</feature>
<dbReference type="CDD" id="cd14011">
    <property type="entry name" value="PK_SCY1_like"/>
    <property type="match status" value="1"/>
</dbReference>
<dbReference type="Proteomes" id="UP000009131">
    <property type="component" value="Unassembled WGS sequence"/>
</dbReference>
<dbReference type="EMBL" id="BABT02000062">
    <property type="protein sequence ID" value="GAA95753.1"/>
    <property type="molecule type" value="Genomic_DNA"/>
</dbReference>
<reference evidence="3 4" key="1">
    <citation type="journal article" date="2011" name="J. Gen. Appl. Microbiol.">
        <title>Draft genome sequencing of the enigmatic basidiomycete Mixia osmundae.</title>
        <authorList>
            <person name="Nishida H."/>
            <person name="Nagatsuka Y."/>
            <person name="Sugiyama J."/>
        </authorList>
    </citation>
    <scope>NUCLEOTIDE SEQUENCE [LARGE SCALE GENOMIC DNA]</scope>
    <source>
        <strain evidence="4">CBS 9802 / IAM 14324 / JCM 22182 / KY 12970</strain>
    </source>
</reference>
<dbReference type="Gene3D" id="1.25.10.10">
    <property type="entry name" value="Leucine-rich Repeat Variant"/>
    <property type="match status" value="1"/>
</dbReference>
<gene>
    <name evidence="3" type="primary">Mo02410</name>
    <name evidence="3" type="ORF">E5Q_02410</name>
</gene>
<dbReference type="eggNOG" id="KOG2137">
    <property type="taxonomic scope" value="Eukaryota"/>
</dbReference>
<dbReference type="SMART" id="SM00220">
    <property type="entry name" value="S_TKc"/>
    <property type="match status" value="1"/>
</dbReference>
<keyword evidence="4" id="KW-1185">Reference proteome</keyword>
<dbReference type="PANTHER" id="PTHR12984">
    <property type="entry name" value="SCY1-RELATED S/T PROTEIN KINASE-LIKE"/>
    <property type="match status" value="1"/>
</dbReference>
<dbReference type="GO" id="GO:0004672">
    <property type="term" value="F:protein kinase activity"/>
    <property type="evidence" value="ECO:0007669"/>
    <property type="project" value="InterPro"/>
</dbReference>
<dbReference type="HOGENOM" id="CLU_008724_1_1_1"/>